<accession>A0A2P2PGL6</accession>
<organism evidence="1">
    <name type="scientific">Rhizophora mucronata</name>
    <name type="common">Asiatic mangrove</name>
    <dbReference type="NCBI Taxonomy" id="61149"/>
    <lineage>
        <taxon>Eukaryota</taxon>
        <taxon>Viridiplantae</taxon>
        <taxon>Streptophyta</taxon>
        <taxon>Embryophyta</taxon>
        <taxon>Tracheophyta</taxon>
        <taxon>Spermatophyta</taxon>
        <taxon>Magnoliopsida</taxon>
        <taxon>eudicotyledons</taxon>
        <taxon>Gunneridae</taxon>
        <taxon>Pentapetalae</taxon>
        <taxon>rosids</taxon>
        <taxon>fabids</taxon>
        <taxon>Malpighiales</taxon>
        <taxon>Rhizophoraceae</taxon>
        <taxon>Rhizophora</taxon>
    </lineage>
</organism>
<proteinExistence type="predicted"/>
<protein>
    <submittedName>
        <fullName evidence="1">Uncharacterized protein</fullName>
    </submittedName>
</protein>
<evidence type="ECO:0000313" key="1">
    <source>
        <dbReference type="EMBL" id="MBX53884.1"/>
    </source>
</evidence>
<name>A0A2P2PGL6_RHIMU</name>
<reference evidence="1" key="1">
    <citation type="submission" date="2018-02" db="EMBL/GenBank/DDBJ databases">
        <title>Rhizophora mucronata_Transcriptome.</title>
        <authorList>
            <person name="Meera S.P."/>
            <person name="Sreeshan A."/>
            <person name="Augustine A."/>
        </authorList>
    </citation>
    <scope>NUCLEOTIDE SEQUENCE</scope>
    <source>
        <tissue evidence="1">Leaf</tissue>
    </source>
</reference>
<dbReference type="AlphaFoldDB" id="A0A2P2PGL6"/>
<dbReference type="EMBL" id="GGEC01073400">
    <property type="protein sequence ID" value="MBX53884.1"/>
    <property type="molecule type" value="Transcribed_RNA"/>
</dbReference>
<sequence>MLTLVSHASDQLLKPQKDPIAMEDKKFLLHLNS</sequence>